<evidence type="ECO:0000313" key="2">
    <source>
        <dbReference type="EMBL" id="KAJ5264888.1"/>
    </source>
</evidence>
<feature type="compositionally biased region" description="Basic and acidic residues" evidence="1">
    <location>
        <begin position="44"/>
        <end position="53"/>
    </location>
</feature>
<feature type="compositionally biased region" description="Polar residues" evidence="1">
    <location>
        <begin position="1"/>
        <end position="18"/>
    </location>
</feature>
<reference evidence="2 3" key="1">
    <citation type="journal article" date="2023" name="IMA Fungus">
        <title>Comparative genomic study of the Penicillium genus elucidates a diverse pangenome and 15 lateral gene transfer events.</title>
        <authorList>
            <person name="Petersen C."/>
            <person name="Sorensen T."/>
            <person name="Nielsen M.R."/>
            <person name="Sondergaard T.E."/>
            <person name="Sorensen J.L."/>
            <person name="Fitzpatrick D.A."/>
            <person name="Frisvad J.C."/>
            <person name="Nielsen K.L."/>
        </authorList>
    </citation>
    <scope>NUCLEOTIDE SEQUENCE [LARGE SCALE GENOMIC DNA]</scope>
    <source>
        <strain evidence="2 3">IBT 3361</strain>
    </source>
</reference>
<evidence type="ECO:0000313" key="3">
    <source>
        <dbReference type="Proteomes" id="UP001220256"/>
    </source>
</evidence>
<comment type="caution">
    <text evidence="2">The sequence shown here is derived from an EMBL/GenBank/DDBJ whole genome shotgun (WGS) entry which is preliminary data.</text>
</comment>
<accession>A0ABQ8WE35</accession>
<feature type="region of interest" description="Disordered" evidence="1">
    <location>
        <begin position="1"/>
        <end position="53"/>
    </location>
</feature>
<evidence type="ECO:0000256" key="1">
    <source>
        <dbReference type="SAM" id="MobiDB-lite"/>
    </source>
</evidence>
<proteinExistence type="predicted"/>
<dbReference type="EMBL" id="JAPVEB010000004">
    <property type="protein sequence ID" value="KAJ5264888.1"/>
    <property type="molecule type" value="Genomic_DNA"/>
</dbReference>
<organism evidence="2 3">
    <name type="scientific">Penicillium chrysogenum</name>
    <name type="common">Penicillium notatum</name>
    <dbReference type="NCBI Taxonomy" id="5076"/>
    <lineage>
        <taxon>Eukaryota</taxon>
        <taxon>Fungi</taxon>
        <taxon>Dikarya</taxon>
        <taxon>Ascomycota</taxon>
        <taxon>Pezizomycotina</taxon>
        <taxon>Eurotiomycetes</taxon>
        <taxon>Eurotiomycetidae</taxon>
        <taxon>Eurotiales</taxon>
        <taxon>Aspergillaceae</taxon>
        <taxon>Penicillium</taxon>
        <taxon>Penicillium chrysogenum species complex</taxon>
    </lineage>
</organism>
<name>A0ABQ8WE35_PENCH</name>
<gene>
    <name evidence="2" type="ORF">N7505_007681</name>
</gene>
<protein>
    <submittedName>
        <fullName evidence="2">Uncharacterized protein</fullName>
    </submittedName>
</protein>
<dbReference type="Proteomes" id="UP001220256">
    <property type="component" value="Unassembled WGS sequence"/>
</dbReference>
<keyword evidence="3" id="KW-1185">Reference proteome</keyword>
<sequence length="53" mass="5435">MALTSGLQGLTVDDTSSAACKPLITTPVGEEGTAPAEPNQSSNSKDEKKMETP</sequence>